<evidence type="ECO:0000256" key="1">
    <source>
        <dbReference type="SAM" id="SignalP"/>
    </source>
</evidence>
<accession>A0A6C2U110</accession>
<proteinExistence type="predicted"/>
<feature type="chain" id="PRO_5025382487" evidence="1">
    <location>
        <begin position="20"/>
        <end position="528"/>
    </location>
</feature>
<keyword evidence="3" id="KW-1185">Reference proteome</keyword>
<organism evidence="2 3">
    <name type="scientific">Pontiella desulfatans</name>
    <dbReference type="NCBI Taxonomy" id="2750659"/>
    <lineage>
        <taxon>Bacteria</taxon>
        <taxon>Pseudomonadati</taxon>
        <taxon>Kiritimatiellota</taxon>
        <taxon>Kiritimatiellia</taxon>
        <taxon>Kiritimatiellales</taxon>
        <taxon>Pontiellaceae</taxon>
        <taxon>Pontiella</taxon>
    </lineage>
</organism>
<dbReference type="RefSeq" id="WP_136079139.1">
    <property type="nucleotide sequence ID" value="NZ_CAAHFG010000001.1"/>
</dbReference>
<protein>
    <submittedName>
        <fullName evidence="2">Uncharacterized protein</fullName>
    </submittedName>
</protein>
<sequence length="528" mass="54923">MKRILIGLIMMGLAGVAHAIIYTDASGDHLWSNTNNWDTLALPAGSDNVVATNQTILIDAGTAEAKALTLVGSTLTVDSGATLDMRAFFQPDNQTVTNNGTIASFLAINHNGTFVNTGTVIVEGNTKNPDQGIKFESGTFTMLGGTFTASTFGVGILTATGTDGLLNVHGGTMTFGDTDFFDISNTSTYGNYFIDVANDGALIIEGTNMVSYFQSAISSNLLTGVTSDQVVFDGSDTIVSSVEVPPAFTSVIYSNDFAGAEFKATGVTTTSNGVEISGGTLSVTNSSGGASTDGFSINLSALDLDNDSSVTGLKITAVMRVDGGQLSGFGFADSANVNMVKYGLPWSRFSSGNSVTVHAGVGLNNGSIDSTAANVFSNDTASVFEFTYYKNNTADLAIDGTDYFTGLAISPVDSATNAVTPTLDYAHVSFRAMSTNGYLNSVLIEPIRVELPEDPDPIGDITMGGLVDGDLVFSWGTSDGQTYNVETNADLTIPSGWGIQDTIIGDGSPVSVTNSTILDELFYKVTTP</sequence>
<feature type="signal peptide" evidence="1">
    <location>
        <begin position="1"/>
        <end position="19"/>
    </location>
</feature>
<dbReference type="AlphaFoldDB" id="A0A6C2U110"/>
<reference evidence="2 3" key="1">
    <citation type="submission" date="2019-04" db="EMBL/GenBank/DDBJ databases">
        <authorList>
            <person name="Van Vliet M D."/>
        </authorList>
    </citation>
    <scope>NUCLEOTIDE SEQUENCE [LARGE SCALE GENOMIC DNA]</scope>
    <source>
        <strain evidence="2 3">F1</strain>
    </source>
</reference>
<dbReference type="EMBL" id="CAAHFG010000001">
    <property type="protein sequence ID" value="VGO13577.1"/>
    <property type="molecule type" value="Genomic_DNA"/>
</dbReference>
<name>A0A6C2U110_PONDE</name>
<keyword evidence="1" id="KW-0732">Signal</keyword>
<gene>
    <name evidence="2" type="ORF">PDESU_02134</name>
</gene>
<dbReference type="Proteomes" id="UP000366872">
    <property type="component" value="Unassembled WGS sequence"/>
</dbReference>
<evidence type="ECO:0000313" key="3">
    <source>
        <dbReference type="Proteomes" id="UP000366872"/>
    </source>
</evidence>
<evidence type="ECO:0000313" key="2">
    <source>
        <dbReference type="EMBL" id="VGO13577.1"/>
    </source>
</evidence>